<dbReference type="UniPathway" id="UPA00275"/>
<keyword evidence="7" id="KW-1185">Reference proteome</keyword>
<dbReference type="GO" id="GO:0005829">
    <property type="term" value="C:cytosol"/>
    <property type="evidence" value="ECO:0007669"/>
    <property type="project" value="TreeGrafter"/>
</dbReference>
<dbReference type="GO" id="GO:0008686">
    <property type="term" value="F:3,4-dihydroxy-2-butanone-4-phosphate synthase activity"/>
    <property type="evidence" value="ECO:0007669"/>
    <property type="project" value="UniProtKB-EC"/>
</dbReference>
<dbReference type="EC" id="4.1.99.12" evidence="2"/>
<dbReference type="PANTHER" id="PTHR21327">
    <property type="entry name" value="GTP CYCLOHYDROLASE II-RELATED"/>
    <property type="match status" value="1"/>
</dbReference>
<comment type="pathway">
    <text evidence="1">Cofactor biosynthesis; riboflavin biosynthesis; 2-hydroxy-3-oxobutyl phosphate from D-ribulose 5-phosphate: step 1/1.</text>
</comment>
<dbReference type="Proteomes" id="UP000308730">
    <property type="component" value="Unassembled WGS sequence"/>
</dbReference>
<feature type="region of interest" description="Disordered" evidence="5">
    <location>
        <begin position="176"/>
        <end position="214"/>
    </location>
</feature>
<evidence type="ECO:0000256" key="1">
    <source>
        <dbReference type="ARBA" id="ARBA00004904"/>
    </source>
</evidence>
<evidence type="ECO:0000256" key="5">
    <source>
        <dbReference type="SAM" id="MobiDB-lite"/>
    </source>
</evidence>
<dbReference type="GO" id="GO:0009231">
    <property type="term" value="P:riboflavin biosynthetic process"/>
    <property type="evidence" value="ECO:0007669"/>
    <property type="project" value="UniProtKB-UniPathway"/>
</dbReference>
<dbReference type="Gene3D" id="3.90.870.10">
    <property type="entry name" value="DHBP synthase"/>
    <property type="match status" value="1"/>
</dbReference>
<comment type="caution">
    <text evidence="6">The sequence shown here is derived from an EMBL/GenBank/DDBJ whole genome shotgun (WGS) entry which is preliminary data.</text>
</comment>
<feature type="compositionally biased region" description="Pro residues" evidence="5">
    <location>
        <begin position="203"/>
        <end position="214"/>
    </location>
</feature>
<dbReference type="GO" id="GO:0005758">
    <property type="term" value="C:mitochondrial intermembrane space"/>
    <property type="evidence" value="ECO:0007669"/>
    <property type="project" value="TreeGrafter"/>
</dbReference>
<dbReference type="PANTHER" id="PTHR21327:SF18">
    <property type="entry name" value="3,4-DIHYDROXY-2-BUTANONE 4-PHOSPHATE SYNTHASE"/>
    <property type="match status" value="1"/>
</dbReference>
<dbReference type="EMBL" id="SGPM01000281">
    <property type="protein sequence ID" value="THH27094.1"/>
    <property type="molecule type" value="Genomic_DNA"/>
</dbReference>
<dbReference type="InterPro" id="IPR000422">
    <property type="entry name" value="DHBP_synthase_RibB"/>
</dbReference>
<name>A0A4S4MMF8_9APHY</name>
<feature type="region of interest" description="Disordered" evidence="5">
    <location>
        <begin position="36"/>
        <end position="61"/>
    </location>
</feature>
<dbReference type="SUPFAM" id="SSF55821">
    <property type="entry name" value="YrdC/RibB"/>
    <property type="match status" value="1"/>
</dbReference>
<proteinExistence type="predicted"/>
<keyword evidence="4" id="KW-0479">Metal-binding</keyword>
<reference evidence="6 7" key="1">
    <citation type="submission" date="2019-02" db="EMBL/GenBank/DDBJ databases">
        <title>Genome sequencing of the rare red list fungi Antrodiella citrinella (Flaviporus citrinellus).</title>
        <authorList>
            <person name="Buettner E."/>
            <person name="Kellner H."/>
        </authorList>
    </citation>
    <scope>NUCLEOTIDE SEQUENCE [LARGE SCALE GENOMIC DNA]</scope>
    <source>
        <strain evidence="6 7">DSM 108506</strain>
    </source>
</reference>
<evidence type="ECO:0000256" key="4">
    <source>
        <dbReference type="ARBA" id="ARBA00022723"/>
    </source>
</evidence>
<dbReference type="GO" id="GO:0046872">
    <property type="term" value="F:metal ion binding"/>
    <property type="evidence" value="ECO:0007669"/>
    <property type="project" value="UniProtKB-KW"/>
</dbReference>
<feature type="compositionally biased region" description="Polar residues" evidence="5">
    <location>
        <begin position="36"/>
        <end position="48"/>
    </location>
</feature>
<evidence type="ECO:0000256" key="3">
    <source>
        <dbReference type="ARBA" id="ARBA00022619"/>
    </source>
</evidence>
<organism evidence="6 7">
    <name type="scientific">Antrodiella citrinella</name>
    <dbReference type="NCBI Taxonomy" id="2447956"/>
    <lineage>
        <taxon>Eukaryota</taxon>
        <taxon>Fungi</taxon>
        <taxon>Dikarya</taxon>
        <taxon>Basidiomycota</taxon>
        <taxon>Agaricomycotina</taxon>
        <taxon>Agaricomycetes</taxon>
        <taxon>Polyporales</taxon>
        <taxon>Steccherinaceae</taxon>
        <taxon>Antrodiella</taxon>
    </lineage>
</organism>
<evidence type="ECO:0000256" key="2">
    <source>
        <dbReference type="ARBA" id="ARBA00012153"/>
    </source>
</evidence>
<sequence length="214" mass="22655">MAPVAVHPLPSPPINLVSGPTKSLFTCPPAVLPSMTSQAIPAPSTSARPTERPNSELSSRSKFQFDDMEEALAAFGRGEFLVVMDDESRENEGDLIIAASQCSTQKMAWMIRHTSGFICIAVPGERLQELDIPMMVTENQDPKGTAYTITVDYKHGTTTGISAHDRALTARALAHAPIPAPPSPVPDTSSPCAPVQEASSPVPDTPNPPSTSAL</sequence>
<protein>
    <recommendedName>
        <fullName evidence="2">3,4-dihydroxy-2-butanone-4-phosphate synthase</fullName>
        <ecNumber evidence="2">4.1.99.12</ecNumber>
    </recommendedName>
</protein>
<accession>A0A4S4MMF8</accession>
<dbReference type="OrthoDB" id="60371at2759"/>
<dbReference type="Pfam" id="PF00926">
    <property type="entry name" value="DHBP_synthase"/>
    <property type="match status" value="1"/>
</dbReference>
<keyword evidence="3" id="KW-0686">Riboflavin biosynthesis</keyword>
<gene>
    <name evidence="6" type="ORF">EUX98_g7093</name>
</gene>
<evidence type="ECO:0000313" key="7">
    <source>
        <dbReference type="Proteomes" id="UP000308730"/>
    </source>
</evidence>
<dbReference type="InterPro" id="IPR017945">
    <property type="entry name" value="DHBP_synth_RibB-like_a/b_dom"/>
</dbReference>
<evidence type="ECO:0000313" key="6">
    <source>
        <dbReference type="EMBL" id="THH27094.1"/>
    </source>
</evidence>
<dbReference type="AlphaFoldDB" id="A0A4S4MMF8"/>